<feature type="transmembrane region" description="Helical" evidence="2">
    <location>
        <begin position="12"/>
        <end position="30"/>
    </location>
</feature>
<sequence length="304" mass="33574">MTIDKNKNWSYPHTTICILFVFIFPFIIYLHEKELVDFLNSYLVKAWFIIIAGFFFVILTVGHGVTGSWKGAFVDNRNIMSLSRFQILGWTILILSAFSTVAIWNMFVTNHDCLKDIENGCLPGMPKELWLLMGISTASMVGSPLILDSKKSKIPDQQEKSQMLELLTSQQGYKRNELDIQGHLVVNQSPSQARFADLFTGEEIGNFAHLDLARLQMFFFTAVSIIIYGVQLGEFLSLELAKPTSEFIKELPTLNSSLLALIGISHTGYLAAKGVSNSQSGSSTDAESPPATGGGAVEEHPAVG</sequence>
<feature type="transmembrane region" description="Helical" evidence="2">
    <location>
        <begin position="42"/>
        <end position="66"/>
    </location>
</feature>
<dbReference type="Proteomes" id="UP000641152">
    <property type="component" value="Unassembled WGS sequence"/>
</dbReference>
<keyword evidence="2" id="KW-0812">Transmembrane</keyword>
<keyword evidence="2" id="KW-0472">Membrane</keyword>
<reference evidence="3 4" key="1">
    <citation type="submission" date="2020-09" db="EMBL/GenBank/DDBJ databases">
        <title>Methylomonas albis sp. nov. and Methylomonas fluvii sp. nov.: Two cold-adapted methanotrophs from the River Elbe and an amended description of Methylovulum psychrotolerans strain Eb1.</title>
        <authorList>
            <person name="Bussmann I.K."/>
            <person name="Klings K.-W."/>
            <person name="Warnstedt J."/>
            <person name="Hoppert M."/>
            <person name="Saborowski A."/>
            <person name="Horn F."/>
            <person name="Liebner S."/>
        </authorList>
    </citation>
    <scope>NUCLEOTIDE SEQUENCE [LARGE SCALE GENOMIC DNA]</scope>
    <source>
        <strain evidence="3 4">EbB</strain>
    </source>
</reference>
<keyword evidence="4" id="KW-1185">Reference proteome</keyword>
<feature type="region of interest" description="Disordered" evidence="1">
    <location>
        <begin position="276"/>
        <end position="304"/>
    </location>
</feature>
<dbReference type="EMBL" id="JACXST010000003">
    <property type="protein sequence ID" value="MBD9362605.1"/>
    <property type="molecule type" value="Genomic_DNA"/>
</dbReference>
<gene>
    <name evidence="3" type="ORF">EBB_19245</name>
</gene>
<feature type="transmembrane region" description="Helical" evidence="2">
    <location>
        <begin position="87"/>
        <end position="109"/>
    </location>
</feature>
<proteinExistence type="predicted"/>
<feature type="compositionally biased region" description="Polar residues" evidence="1">
    <location>
        <begin position="276"/>
        <end position="286"/>
    </location>
</feature>
<evidence type="ECO:0000256" key="2">
    <source>
        <dbReference type="SAM" id="Phobius"/>
    </source>
</evidence>
<comment type="caution">
    <text evidence="3">The sequence shown here is derived from an EMBL/GenBank/DDBJ whole genome shotgun (WGS) entry which is preliminary data.</text>
</comment>
<name>A0ABR9DI62_9GAMM</name>
<protein>
    <submittedName>
        <fullName evidence="3">Uncharacterized protein</fullName>
    </submittedName>
</protein>
<dbReference type="RefSeq" id="WP_192395369.1">
    <property type="nucleotide sequence ID" value="NZ_CAJHIU010000003.1"/>
</dbReference>
<evidence type="ECO:0000256" key="1">
    <source>
        <dbReference type="SAM" id="MobiDB-lite"/>
    </source>
</evidence>
<organism evidence="3 4">
    <name type="scientific">Methylomonas fluvii</name>
    <dbReference type="NCBI Taxonomy" id="1854564"/>
    <lineage>
        <taxon>Bacteria</taxon>
        <taxon>Pseudomonadati</taxon>
        <taxon>Pseudomonadota</taxon>
        <taxon>Gammaproteobacteria</taxon>
        <taxon>Methylococcales</taxon>
        <taxon>Methylococcaceae</taxon>
        <taxon>Methylomonas</taxon>
    </lineage>
</organism>
<accession>A0ABR9DI62</accession>
<feature type="transmembrane region" description="Helical" evidence="2">
    <location>
        <begin position="129"/>
        <end position="147"/>
    </location>
</feature>
<evidence type="ECO:0000313" key="3">
    <source>
        <dbReference type="EMBL" id="MBD9362605.1"/>
    </source>
</evidence>
<keyword evidence="2" id="KW-1133">Transmembrane helix</keyword>
<evidence type="ECO:0000313" key="4">
    <source>
        <dbReference type="Proteomes" id="UP000641152"/>
    </source>
</evidence>